<feature type="domain" description="Aminoacyl-tRNA synthetase class Ia" evidence="11">
    <location>
        <begin position="3"/>
        <end position="94"/>
    </location>
</feature>
<dbReference type="Pfam" id="PF09334">
    <property type="entry name" value="tRNA-synt_1g"/>
    <property type="match status" value="1"/>
</dbReference>
<dbReference type="SUPFAM" id="SSF52374">
    <property type="entry name" value="Nucleotidylyl transferase"/>
    <property type="match status" value="1"/>
</dbReference>
<dbReference type="PANTHER" id="PTHR43326:SF1">
    <property type="entry name" value="METHIONINE--TRNA LIGASE, MITOCHONDRIAL"/>
    <property type="match status" value="1"/>
</dbReference>
<dbReference type="AlphaFoldDB" id="A0A1G2FXS2"/>
<evidence type="ECO:0000259" key="13">
    <source>
        <dbReference type="Pfam" id="PF19303"/>
    </source>
</evidence>
<dbReference type="Gene3D" id="3.40.50.620">
    <property type="entry name" value="HUPs"/>
    <property type="match status" value="1"/>
</dbReference>
<feature type="domain" description="Methionyl/Leucyl tRNA synthetase" evidence="12">
    <location>
        <begin position="136"/>
        <end position="361"/>
    </location>
</feature>
<dbReference type="GO" id="GO:0005524">
    <property type="term" value="F:ATP binding"/>
    <property type="evidence" value="ECO:0007669"/>
    <property type="project" value="UniProtKB-KW"/>
</dbReference>
<protein>
    <recommendedName>
        <fullName evidence="3">Methionine--tRNA ligase</fullName>
        <ecNumber evidence="2">6.1.1.10</ecNumber>
    </recommendedName>
    <alternativeName>
        <fullName evidence="9">Methionyl-tRNA synthetase</fullName>
    </alternativeName>
</protein>
<evidence type="ECO:0000259" key="12">
    <source>
        <dbReference type="Pfam" id="PF09334"/>
    </source>
</evidence>
<dbReference type="InterPro" id="IPR014758">
    <property type="entry name" value="Met-tRNA_synth"/>
</dbReference>
<dbReference type="EC" id="6.1.1.10" evidence="2"/>
<dbReference type="InterPro" id="IPR009080">
    <property type="entry name" value="tRNAsynth_Ia_anticodon-bd"/>
</dbReference>
<dbReference type="CDD" id="cd00814">
    <property type="entry name" value="MetRS_core"/>
    <property type="match status" value="1"/>
</dbReference>
<proteinExistence type="inferred from homology"/>
<dbReference type="EMBL" id="MHNI01000018">
    <property type="protein sequence ID" value="OGZ42408.1"/>
    <property type="molecule type" value="Genomic_DNA"/>
</dbReference>
<keyword evidence="5 10" id="KW-0547">Nucleotide-binding</keyword>
<dbReference type="Pfam" id="PF00133">
    <property type="entry name" value="tRNA-synt_1"/>
    <property type="match status" value="1"/>
</dbReference>
<dbReference type="InterPro" id="IPR041872">
    <property type="entry name" value="Anticodon_Met"/>
</dbReference>
<dbReference type="Gene3D" id="1.10.730.10">
    <property type="entry name" value="Isoleucyl-tRNA Synthetase, Domain 1"/>
    <property type="match status" value="1"/>
</dbReference>
<evidence type="ECO:0000256" key="1">
    <source>
        <dbReference type="ARBA" id="ARBA00003314"/>
    </source>
</evidence>
<evidence type="ECO:0000256" key="9">
    <source>
        <dbReference type="ARBA" id="ARBA00030904"/>
    </source>
</evidence>
<dbReference type="Proteomes" id="UP000176700">
    <property type="component" value="Unassembled WGS sequence"/>
</dbReference>
<dbReference type="Pfam" id="PF19303">
    <property type="entry name" value="Anticodon_3"/>
    <property type="match status" value="1"/>
</dbReference>
<keyword evidence="7 10" id="KW-0648">Protein biosynthesis</keyword>
<dbReference type="NCBIfam" id="TIGR00398">
    <property type="entry name" value="metG"/>
    <property type="match status" value="1"/>
</dbReference>
<name>A0A1G2FXS2_9BACT</name>
<dbReference type="PRINTS" id="PR01041">
    <property type="entry name" value="TRNASYNTHMET"/>
</dbReference>
<evidence type="ECO:0000256" key="7">
    <source>
        <dbReference type="ARBA" id="ARBA00022917"/>
    </source>
</evidence>
<keyword evidence="8 10" id="KW-0030">Aminoacyl-tRNA synthetase</keyword>
<evidence type="ECO:0000256" key="10">
    <source>
        <dbReference type="RuleBase" id="RU363039"/>
    </source>
</evidence>
<reference evidence="14 15" key="1">
    <citation type="journal article" date="2016" name="Nat. Commun.">
        <title>Thousands of microbial genomes shed light on interconnected biogeochemical processes in an aquifer system.</title>
        <authorList>
            <person name="Anantharaman K."/>
            <person name="Brown C.T."/>
            <person name="Hug L.A."/>
            <person name="Sharon I."/>
            <person name="Castelle C.J."/>
            <person name="Probst A.J."/>
            <person name="Thomas B.C."/>
            <person name="Singh A."/>
            <person name="Wilkins M.J."/>
            <person name="Karaoz U."/>
            <person name="Brodie E.L."/>
            <person name="Williams K.H."/>
            <person name="Hubbard S.S."/>
            <person name="Banfield J.F."/>
        </authorList>
    </citation>
    <scope>NUCLEOTIDE SEQUENCE [LARGE SCALE GENOMIC DNA]</scope>
</reference>
<evidence type="ECO:0000313" key="15">
    <source>
        <dbReference type="Proteomes" id="UP000176700"/>
    </source>
</evidence>
<comment type="function">
    <text evidence="1">Is required not only for elongation of protein synthesis but also for the initiation of all mRNA translation through initiator tRNA(fMet) aminoacylation.</text>
</comment>
<dbReference type="GO" id="GO:0004825">
    <property type="term" value="F:methionine-tRNA ligase activity"/>
    <property type="evidence" value="ECO:0007669"/>
    <property type="project" value="UniProtKB-EC"/>
</dbReference>
<dbReference type="PANTHER" id="PTHR43326">
    <property type="entry name" value="METHIONYL-TRNA SYNTHETASE"/>
    <property type="match status" value="1"/>
</dbReference>
<dbReference type="InterPro" id="IPR002300">
    <property type="entry name" value="aa-tRNA-synth_Ia"/>
</dbReference>
<accession>A0A1G2FXS2</accession>
<dbReference type="Gene3D" id="2.170.220.10">
    <property type="match status" value="1"/>
</dbReference>
<gene>
    <name evidence="14" type="ORF">A2W41_03415</name>
</gene>
<dbReference type="SUPFAM" id="SSF47323">
    <property type="entry name" value="Anticodon-binding domain of a subclass of class I aminoacyl-tRNA synthetases"/>
    <property type="match status" value="1"/>
</dbReference>
<evidence type="ECO:0000256" key="4">
    <source>
        <dbReference type="ARBA" id="ARBA00022598"/>
    </source>
</evidence>
<evidence type="ECO:0000256" key="5">
    <source>
        <dbReference type="ARBA" id="ARBA00022741"/>
    </source>
</evidence>
<evidence type="ECO:0000313" key="14">
    <source>
        <dbReference type="EMBL" id="OGZ42408.1"/>
    </source>
</evidence>
<feature type="domain" description="Methionyl-tRNA synthetase anticodon-binding" evidence="13">
    <location>
        <begin position="411"/>
        <end position="498"/>
    </location>
</feature>
<evidence type="ECO:0000256" key="8">
    <source>
        <dbReference type="ARBA" id="ARBA00023146"/>
    </source>
</evidence>
<dbReference type="InterPro" id="IPR015413">
    <property type="entry name" value="Methionyl/Leucyl_tRNA_Synth"/>
</dbReference>
<evidence type="ECO:0000256" key="6">
    <source>
        <dbReference type="ARBA" id="ARBA00022840"/>
    </source>
</evidence>
<dbReference type="FunFam" id="2.170.220.10:FF:000003">
    <property type="entry name" value="Methionine--tRNA ligase"/>
    <property type="match status" value="1"/>
</dbReference>
<dbReference type="GO" id="GO:0006431">
    <property type="term" value="P:methionyl-tRNA aminoacylation"/>
    <property type="evidence" value="ECO:0007669"/>
    <property type="project" value="InterPro"/>
</dbReference>
<dbReference type="InterPro" id="IPR033911">
    <property type="entry name" value="MetRS_core"/>
</dbReference>
<comment type="similarity">
    <text evidence="10">Belongs to the class-I aminoacyl-tRNA synthetase family.</text>
</comment>
<evidence type="ECO:0000256" key="2">
    <source>
        <dbReference type="ARBA" id="ARBA00012838"/>
    </source>
</evidence>
<organism evidence="14 15">
    <name type="scientific">Candidatus Ryanbacteria bacterium RIFCSPHIGHO2_01_45_13</name>
    <dbReference type="NCBI Taxonomy" id="1802112"/>
    <lineage>
        <taxon>Bacteria</taxon>
        <taxon>Candidatus Ryaniibacteriota</taxon>
    </lineage>
</organism>
<evidence type="ECO:0000259" key="11">
    <source>
        <dbReference type="Pfam" id="PF00133"/>
    </source>
</evidence>
<sequence>MRKFYITSPIYYVNAPPHLGHVYTNVVADVLARYHRLKGYDVFFLTGTDEHGAKVARSAHKAGKEPKAFVDELAAQFQEAARTFHISYTDFIRTSDQGKHWPGAQKLWKQLDDAQDLYKASYKGLYCVGHEAFVTDKDLKNGRCLEHDIEPEVIEEENYFFRLSKYVSKIKEAILADTLNIKPPARRNEVLAMLEGGVEDVSFSRPSKDIPWGIPVPGDDTQTMYVWCDALSNYISALGYGRTNDENFRKYWPCDVHVIGKDILRFHAVIWPGMLLSAGLPFPKSIFIHGHILSGGKKMSKTLGNVIDPFQLQQEYGTDAVRNFVISEIPSFEDGDITIERFREIYTARFSNGIGNLVSRIATMIERFFNGEIKKPDQALLDNLPLKITDAACHVLGEEKTEESFYSSVQAIIHTEERKYHQALEDFNLNRAAQSAWLLLRHCDWYIQEYQPFKLVKEDKNKGEAVLWNAATLLLAGAWFLRPMIPETAEKIFEIFNVGSGGELLSWNEITGKSIQPLFPRLDLDT</sequence>
<dbReference type="InterPro" id="IPR023457">
    <property type="entry name" value="Met-tRNA_synth_2"/>
</dbReference>
<keyword evidence="4 10" id="KW-0436">Ligase</keyword>
<evidence type="ECO:0000256" key="3">
    <source>
        <dbReference type="ARBA" id="ARBA00018753"/>
    </source>
</evidence>
<keyword evidence="6 10" id="KW-0067">ATP-binding</keyword>
<comment type="caution">
    <text evidence="14">The sequence shown here is derived from an EMBL/GenBank/DDBJ whole genome shotgun (WGS) entry which is preliminary data.</text>
</comment>
<dbReference type="InterPro" id="IPR014729">
    <property type="entry name" value="Rossmann-like_a/b/a_fold"/>
</dbReference>